<dbReference type="InterPro" id="IPR006944">
    <property type="entry name" value="Phage/GTA_portal"/>
</dbReference>
<comment type="caution">
    <text evidence="1">The sequence shown here is derived from an EMBL/GenBank/DDBJ whole genome shotgun (WGS) entry which is preliminary data.</text>
</comment>
<evidence type="ECO:0000313" key="1">
    <source>
        <dbReference type="EMBL" id="RMI86485.1"/>
    </source>
</evidence>
<proteinExistence type="predicted"/>
<dbReference type="EMBL" id="RCVN01000001">
    <property type="protein sequence ID" value="RMI86485.1"/>
    <property type="molecule type" value="Genomic_DNA"/>
</dbReference>
<dbReference type="RefSeq" id="WP_122062633.1">
    <property type="nucleotide sequence ID" value="NZ_JAHCSS010000003.1"/>
</dbReference>
<dbReference type="Proteomes" id="UP000269505">
    <property type="component" value="Unassembled WGS sequence"/>
</dbReference>
<dbReference type="Pfam" id="PF04860">
    <property type="entry name" value="Phage_portal"/>
    <property type="match status" value="1"/>
</dbReference>
<evidence type="ECO:0000313" key="2">
    <source>
        <dbReference type="Proteomes" id="UP000269505"/>
    </source>
</evidence>
<name>A0AAQ0MI67_9STAP</name>
<dbReference type="InterPro" id="IPR006427">
    <property type="entry name" value="Portal_HK97"/>
</dbReference>
<protein>
    <submittedName>
        <fullName evidence="1">Phage portal protein</fullName>
    </submittedName>
</protein>
<dbReference type="AlphaFoldDB" id="A0AAQ0MI67"/>
<accession>A0AAQ0MI67</accession>
<gene>
    <name evidence="1" type="ORF">D9V42_01440</name>
</gene>
<sequence>MGLFDKVFRKNSAISWMYDLEYLKDTSKKSYIKQMALNTVIEFVARTIAQSEFRVMEGNKIVKDDLYYLLNVKPNPNQNAVQFWQKFIYKALIDNEVLIIQSDDDYLYVADDYEHEDELGLLPQRFKDVMINDFKYNRFFKMEDVIYIEYANQKLERFTHELFEDYGEIFGRMINLQLKNNQIRGIVNVESSFMKDKELNKELQEYMDMIFDVFNNSSTAVVPLPKGLEYQEHSSKGSSKSGESAFKEMEELRKSILIDISRIIGVPPSLILGEMADLEKAIQSYYKFCINPLVRKIQAELNGKMLYKDEYLEKEMRIKIVGIDKRDPLELAEAIDKLKSSGNYTGNEIRVMLGDEPGDDPHLEEYVLTKNYESVNDEPTEGGDNE</sequence>
<reference evidence="1 2" key="1">
    <citation type="submission" date="2018-10" db="EMBL/GenBank/DDBJ databases">
        <title>Staphylococcus pseudoxylosus sp. nov., isolated from bovine mastitis.</title>
        <authorList>
            <person name="Macfadyen A.C."/>
            <person name="Leroy S."/>
            <person name="Harrison E.M."/>
            <person name="Parkhill J."/>
            <person name="Holmes M.A."/>
            <person name="Paterson G.K."/>
        </authorList>
    </citation>
    <scope>NUCLEOTIDE SEQUENCE [LARGE SCALE GENOMIC DNA]</scope>
    <source>
        <strain evidence="1 2">S04009</strain>
    </source>
</reference>
<keyword evidence="2" id="KW-1185">Reference proteome</keyword>
<organism evidence="1 2">
    <name type="scientific">Staphylococcus pseudoxylosus</name>
    <dbReference type="NCBI Taxonomy" id="2282419"/>
    <lineage>
        <taxon>Bacteria</taxon>
        <taxon>Bacillati</taxon>
        <taxon>Bacillota</taxon>
        <taxon>Bacilli</taxon>
        <taxon>Bacillales</taxon>
        <taxon>Staphylococcaceae</taxon>
        <taxon>Staphylococcus</taxon>
    </lineage>
</organism>
<dbReference type="NCBIfam" id="TIGR01537">
    <property type="entry name" value="portal_HK97"/>
    <property type="match status" value="1"/>
</dbReference>